<dbReference type="InterPro" id="IPR006119">
    <property type="entry name" value="Resolv_N"/>
</dbReference>
<feature type="active site" description="O-(5'-phospho-DNA)-serine intermediate" evidence="4 5">
    <location>
        <position position="69"/>
    </location>
</feature>
<accession>A0A919LCV1</accession>
<reference evidence="7" key="1">
    <citation type="submission" date="2020-09" db="EMBL/GenBank/DDBJ databases">
        <title>Whole genome shotgun sequence of Streptomyces xanthophaeus NBRC 12829.</title>
        <authorList>
            <person name="Komaki H."/>
            <person name="Tamura T."/>
        </authorList>
    </citation>
    <scope>NUCLEOTIDE SEQUENCE</scope>
    <source>
        <strain evidence="7">NBRC 12829</strain>
    </source>
</reference>
<sequence>MSVVTVAVVNLKEWAKAQGVHPQTAYRWFREGTLPVPAQRVGPRTILVNVEGHAAPEVVGGVGLYARVSSHDQKADLERQVTRLSQWAAKAGHRVVRIESETGSGMNGSRSKARRLLADPDVTCVVVEHKDRLGRMNVELVEAALSAHGRRLVVLDDGEVEDDLVRDMMDVLTSFCARLHGRRGAKNRAAKALEAAAQGG</sequence>
<dbReference type="GO" id="GO:0000150">
    <property type="term" value="F:DNA strand exchange activity"/>
    <property type="evidence" value="ECO:0007669"/>
    <property type="project" value="InterPro"/>
</dbReference>
<dbReference type="PANTHER" id="PTHR36172:SF1">
    <property type="entry name" value="RESOLVASE-RELATED"/>
    <property type="match status" value="1"/>
</dbReference>
<dbReference type="PROSITE" id="PS00397">
    <property type="entry name" value="RECOMBINASES_1"/>
    <property type="match status" value="1"/>
</dbReference>
<feature type="domain" description="Resolvase/invertase-type recombinase catalytic" evidence="6">
    <location>
        <begin position="61"/>
        <end position="200"/>
    </location>
</feature>
<dbReference type="GO" id="GO:0003677">
    <property type="term" value="F:DNA binding"/>
    <property type="evidence" value="ECO:0007669"/>
    <property type="project" value="UniProtKB-KW"/>
</dbReference>
<dbReference type="InterPro" id="IPR051491">
    <property type="entry name" value="Recombinase/Transposase-rel"/>
</dbReference>
<keyword evidence="1" id="KW-0229">DNA integration</keyword>
<evidence type="ECO:0000256" key="1">
    <source>
        <dbReference type="ARBA" id="ARBA00022908"/>
    </source>
</evidence>
<evidence type="ECO:0000256" key="3">
    <source>
        <dbReference type="ARBA" id="ARBA00023172"/>
    </source>
</evidence>
<evidence type="ECO:0000313" key="8">
    <source>
        <dbReference type="Proteomes" id="UP000600026"/>
    </source>
</evidence>
<dbReference type="NCBIfam" id="NF033518">
    <property type="entry name" value="transpos_IS607"/>
    <property type="match status" value="1"/>
</dbReference>
<evidence type="ECO:0000256" key="4">
    <source>
        <dbReference type="PIRSR" id="PIRSR606118-50"/>
    </source>
</evidence>
<dbReference type="GO" id="GO:0015074">
    <property type="term" value="P:DNA integration"/>
    <property type="evidence" value="ECO:0007669"/>
    <property type="project" value="UniProtKB-KW"/>
</dbReference>
<dbReference type="InterPro" id="IPR006118">
    <property type="entry name" value="Recombinase_CS"/>
</dbReference>
<name>A0A919LCV1_9ACTN</name>
<dbReference type="SMART" id="SM00857">
    <property type="entry name" value="Resolvase"/>
    <property type="match status" value="1"/>
</dbReference>
<dbReference type="CDD" id="cd03769">
    <property type="entry name" value="SR_IS607_transposase_like"/>
    <property type="match status" value="1"/>
</dbReference>
<keyword evidence="3" id="KW-0233">DNA recombination</keyword>
<dbReference type="EMBL" id="BNEE01000006">
    <property type="protein sequence ID" value="GHI90138.1"/>
    <property type="molecule type" value="Genomic_DNA"/>
</dbReference>
<dbReference type="Proteomes" id="UP000600026">
    <property type="component" value="Unassembled WGS sequence"/>
</dbReference>
<keyword evidence="2" id="KW-0238">DNA-binding</keyword>
<proteinExistence type="predicted"/>
<organism evidence="7 8">
    <name type="scientific">Streptomyces xanthophaeus</name>
    <dbReference type="NCBI Taxonomy" id="67385"/>
    <lineage>
        <taxon>Bacteria</taxon>
        <taxon>Bacillati</taxon>
        <taxon>Actinomycetota</taxon>
        <taxon>Actinomycetes</taxon>
        <taxon>Kitasatosporales</taxon>
        <taxon>Streptomycetaceae</taxon>
        <taxon>Streptomyces</taxon>
    </lineage>
</organism>
<dbReference type="InterPro" id="IPR036162">
    <property type="entry name" value="Resolvase-like_N_sf"/>
</dbReference>
<dbReference type="SUPFAM" id="SSF53041">
    <property type="entry name" value="Resolvase-like"/>
    <property type="match status" value="1"/>
</dbReference>
<dbReference type="InterPro" id="IPR041718">
    <property type="entry name" value="IS607_transposase-like"/>
</dbReference>
<evidence type="ECO:0000256" key="5">
    <source>
        <dbReference type="PROSITE-ProRule" id="PRU10137"/>
    </source>
</evidence>
<gene>
    <name evidence="7" type="ORF">Sxan_75020</name>
</gene>
<evidence type="ECO:0000256" key="2">
    <source>
        <dbReference type="ARBA" id="ARBA00023125"/>
    </source>
</evidence>
<evidence type="ECO:0000259" key="6">
    <source>
        <dbReference type="PROSITE" id="PS51736"/>
    </source>
</evidence>
<dbReference type="InterPro" id="IPR048046">
    <property type="entry name" value="Transpos_IS607"/>
</dbReference>
<dbReference type="PANTHER" id="PTHR36172">
    <property type="match status" value="1"/>
</dbReference>
<dbReference type="Pfam" id="PF00239">
    <property type="entry name" value="Resolvase"/>
    <property type="match status" value="1"/>
</dbReference>
<dbReference type="Gene3D" id="3.40.50.1390">
    <property type="entry name" value="Resolvase, N-terminal catalytic domain"/>
    <property type="match status" value="1"/>
</dbReference>
<dbReference type="AlphaFoldDB" id="A0A919LCV1"/>
<protein>
    <submittedName>
        <fullName evidence="7">IS607 family transposase</fullName>
    </submittedName>
</protein>
<evidence type="ECO:0000313" key="7">
    <source>
        <dbReference type="EMBL" id="GHI90138.1"/>
    </source>
</evidence>
<dbReference type="Gene3D" id="1.10.287.2170">
    <property type="match status" value="1"/>
</dbReference>
<keyword evidence="8" id="KW-1185">Reference proteome</keyword>
<comment type="caution">
    <text evidence="7">The sequence shown here is derived from an EMBL/GenBank/DDBJ whole genome shotgun (WGS) entry which is preliminary data.</text>
</comment>
<dbReference type="FunFam" id="3.40.50.1390:FF:000002">
    <property type="entry name" value="ORF1 in transposon ISC1904"/>
    <property type="match status" value="1"/>
</dbReference>
<dbReference type="PROSITE" id="PS51736">
    <property type="entry name" value="RECOMBINASES_3"/>
    <property type="match status" value="1"/>
</dbReference>